<proteinExistence type="predicted"/>
<accession>A0A841IJ54</accession>
<gene>
    <name evidence="2" type="ORF">FHS13_000635</name>
</gene>
<feature type="domain" description="Methyltransferase type 11" evidence="1">
    <location>
        <begin position="46"/>
        <end position="139"/>
    </location>
</feature>
<dbReference type="RefSeq" id="WP_184287179.1">
    <property type="nucleotide sequence ID" value="NZ_JACHJO010000002.1"/>
</dbReference>
<dbReference type="EMBL" id="JACHJO010000002">
    <property type="protein sequence ID" value="MBB6118703.1"/>
    <property type="molecule type" value="Genomic_DNA"/>
</dbReference>
<dbReference type="InterPro" id="IPR029063">
    <property type="entry name" value="SAM-dependent_MTases_sf"/>
</dbReference>
<dbReference type="GO" id="GO:0032259">
    <property type="term" value="P:methylation"/>
    <property type="evidence" value="ECO:0007669"/>
    <property type="project" value="UniProtKB-KW"/>
</dbReference>
<keyword evidence="2" id="KW-0808">Transferase</keyword>
<dbReference type="PANTHER" id="PTHR45036">
    <property type="entry name" value="METHYLTRANSFERASE LIKE 7B"/>
    <property type="match status" value="1"/>
</dbReference>
<keyword evidence="2" id="KW-0489">Methyltransferase</keyword>
<dbReference type="Proteomes" id="UP000536604">
    <property type="component" value="Unassembled WGS sequence"/>
</dbReference>
<sequence length="196" mass="22282">MDSQAEQDRRFRIRGALRRDRGEILEGIALRHTREILCAGARGRTLEVAVGSGPNLRHYPPQIRLTALDADAEALALARERAEELGLPARFLEGDVQALDLPDESFETVMCTFALDAIPDQERALREMYRVLAPGGRLLMADRIEYARFPGRLLERRRERPRRLPRDVAVDAGFRVGHHDRLFFGLVERVVAHRPA</sequence>
<evidence type="ECO:0000313" key="2">
    <source>
        <dbReference type="EMBL" id="MBB6118703.1"/>
    </source>
</evidence>
<dbReference type="CDD" id="cd02440">
    <property type="entry name" value="AdoMet_MTases"/>
    <property type="match status" value="1"/>
</dbReference>
<name>A0A841IJ54_9ACTN</name>
<organism evidence="2 3">
    <name type="scientific">Nocardiopsis algeriensis</name>
    <dbReference type="NCBI Taxonomy" id="1478215"/>
    <lineage>
        <taxon>Bacteria</taxon>
        <taxon>Bacillati</taxon>
        <taxon>Actinomycetota</taxon>
        <taxon>Actinomycetes</taxon>
        <taxon>Streptosporangiales</taxon>
        <taxon>Nocardiopsidaceae</taxon>
        <taxon>Nocardiopsis</taxon>
    </lineage>
</organism>
<dbReference type="PANTHER" id="PTHR45036:SF1">
    <property type="entry name" value="METHYLTRANSFERASE LIKE 7A"/>
    <property type="match status" value="1"/>
</dbReference>
<dbReference type="Gene3D" id="3.40.50.150">
    <property type="entry name" value="Vaccinia Virus protein VP39"/>
    <property type="match status" value="1"/>
</dbReference>
<dbReference type="Pfam" id="PF08241">
    <property type="entry name" value="Methyltransf_11"/>
    <property type="match status" value="1"/>
</dbReference>
<evidence type="ECO:0000259" key="1">
    <source>
        <dbReference type="Pfam" id="PF08241"/>
    </source>
</evidence>
<dbReference type="GO" id="GO:0008757">
    <property type="term" value="F:S-adenosylmethionine-dependent methyltransferase activity"/>
    <property type="evidence" value="ECO:0007669"/>
    <property type="project" value="InterPro"/>
</dbReference>
<keyword evidence="3" id="KW-1185">Reference proteome</keyword>
<comment type="caution">
    <text evidence="2">The sequence shown here is derived from an EMBL/GenBank/DDBJ whole genome shotgun (WGS) entry which is preliminary data.</text>
</comment>
<dbReference type="InterPro" id="IPR052356">
    <property type="entry name" value="Thiol_S-MT"/>
</dbReference>
<protein>
    <submittedName>
        <fullName evidence="2">SAM-dependent methyltransferase</fullName>
    </submittedName>
</protein>
<evidence type="ECO:0000313" key="3">
    <source>
        <dbReference type="Proteomes" id="UP000536604"/>
    </source>
</evidence>
<reference evidence="2 3" key="1">
    <citation type="submission" date="2020-08" db="EMBL/GenBank/DDBJ databases">
        <title>Genomic Encyclopedia of Type Strains, Phase III (KMG-III): the genomes of soil and plant-associated and newly described type strains.</title>
        <authorList>
            <person name="Whitman W."/>
        </authorList>
    </citation>
    <scope>NUCLEOTIDE SEQUENCE [LARGE SCALE GENOMIC DNA]</scope>
    <source>
        <strain evidence="2 3">CECT 8712</strain>
    </source>
</reference>
<dbReference type="SUPFAM" id="SSF53335">
    <property type="entry name" value="S-adenosyl-L-methionine-dependent methyltransferases"/>
    <property type="match status" value="1"/>
</dbReference>
<dbReference type="AlphaFoldDB" id="A0A841IJ54"/>
<dbReference type="InterPro" id="IPR013216">
    <property type="entry name" value="Methyltransf_11"/>
</dbReference>